<evidence type="ECO:0000256" key="5">
    <source>
        <dbReference type="ARBA" id="ARBA00022741"/>
    </source>
</evidence>
<dbReference type="InterPro" id="IPR011063">
    <property type="entry name" value="TilS/TtcA_N"/>
</dbReference>
<gene>
    <name evidence="8 10" type="primary">tilS</name>
    <name evidence="10" type="ORF">LKD47_13500</name>
</gene>
<sequence length="486" mass="55502">MIPGVEAFLEQYHMIEQSDVVVAGVSGGADSVCLLLHLLELKEKLSFTLAAVHVQHGIRGEESLQDAAFVEELCRRYQVQLFRYDYDVPEYAKQHGYSEEEAGRNLRYESFHKALEELGAPEGKIAVAHNRNDLAETMLWNMIRGSGMRGMAGIPPVRDGVIRPLLHTARVEIENYLKEKGESYCIDATNASLDYTRNRIRNQVLPVLEELNAGVYAHMERLGDDIRKTQEYLSAVIEEKRAQYVERDFRKTQAFLISEELLKEPEILYTSIIKECICETAASSKDITRTHVELVQKLFSMQTGRSVNLPYQVVAERTYGGVRLQKCEKQPEHKITEPVGMLSSQSSSQPVGRQSGQPAGCCGISIEEHPDFACRIYKREELPEGISKKKYTKWLDYDKIKNSLLIRNRQPGDYFVLDETGRTQKLKQYFVNEKILKEQRDTIPLVADGAHILWIVGYRISAYYKVSSTTKTILEIQYYGGREDNE</sequence>
<dbReference type="AlphaFoldDB" id="A0AAW4WLZ9"/>
<evidence type="ECO:0000256" key="1">
    <source>
        <dbReference type="ARBA" id="ARBA00004496"/>
    </source>
</evidence>
<evidence type="ECO:0000313" key="11">
    <source>
        <dbReference type="Proteomes" id="UP001198893"/>
    </source>
</evidence>
<dbReference type="GO" id="GO:0005524">
    <property type="term" value="F:ATP binding"/>
    <property type="evidence" value="ECO:0007669"/>
    <property type="project" value="UniProtKB-UniRule"/>
</dbReference>
<dbReference type="SUPFAM" id="SSF52402">
    <property type="entry name" value="Adenine nucleotide alpha hydrolases-like"/>
    <property type="match status" value="1"/>
</dbReference>
<dbReference type="Proteomes" id="UP001198893">
    <property type="component" value="Unassembled WGS sequence"/>
</dbReference>
<feature type="domain" description="Lysidine-tRNA(Ile) synthetase C-terminal" evidence="9">
    <location>
        <begin position="404"/>
        <end position="476"/>
    </location>
</feature>
<dbReference type="SMART" id="SM00977">
    <property type="entry name" value="TilS_C"/>
    <property type="match status" value="1"/>
</dbReference>
<comment type="caution">
    <text evidence="10">The sequence shown here is derived from an EMBL/GenBank/DDBJ whole genome shotgun (WGS) entry which is preliminary data.</text>
</comment>
<evidence type="ECO:0000259" key="9">
    <source>
        <dbReference type="SMART" id="SM00977"/>
    </source>
</evidence>
<accession>A0AAW4WLZ9</accession>
<dbReference type="InterPro" id="IPR012795">
    <property type="entry name" value="tRNA_Ile_lys_synt_N"/>
</dbReference>
<dbReference type="PANTHER" id="PTHR43033:SF1">
    <property type="entry name" value="TRNA(ILE)-LYSIDINE SYNTHASE-RELATED"/>
    <property type="match status" value="1"/>
</dbReference>
<dbReference type="NCBIfam" id="TIGR02432">
    <property type="entry name" value="lysidine_TilS_N"/>
    <property type="match status" value="1"/>
</dbReference>
<dbReference type="CDD" id="cd01992">
    <property type="entry name" value="TilS_N"/>
    <property type="match status" value="1"/>
</dbReference>
<dbReference type="RefSeq" id="WP_227710755.1">
    <property type="nucleotide sequence ID" value="NZ_JAJEQW010000018.1"/>
</dbReference>
<dbReference type="EC" id="6.3.4.19" evidence="8"/>
<evidence type="ECO:0000256" key="6">
    <source>
        <dbReference type="ARBA" id="ARBA00022840"/>
    </source>
</evidence>
<dbReference type="InterPro" id="IPR012796">
    <property type="entry name" value="Lysidine-tRNA-synth_C"/>
</dbReference>
<dbReference type="GO" id="GO:0005737">
    <property type="term" value="C:cytoplasm"/>
    <property type="evidence" value="ECO:0007669"/>
    <property type="project" value="UniProtKB-SubCell"/>
</dbReference>
<protein>
    <recommendedName>
        <fullName evidence="8">tRNA(Ile)-lysidine synthase</fullName>
        <ecNumber evidence="8">6.3.4.19</ecNumber>
    </recommendedName>
    <alternativeName>
        <fullName evidence="8">tRNA(Ile)-2-lysyl-cytidine synthase</fullName>
    </alternativeName>
    <alternativeName>
        <fullName evidence="8">tRNA(Ile)-lysidine synthetase</fullName>
    </alternativeName>
</protein>
<dbReference type="GO" id="GO:0032267">
    <property type="term" value="F:tRNA(Ile)-lysidine synthase activity"/>
    <property type="evidence" value="ECO:0007669"/>
    <property type="project" value="UniProtKB-EC"/>
</dbReference>
<comment type="function">
    <text evidence="8">Ligates lysine onto the cytidine present at position 34 of the AUA codon-specific tRNA(Ile) that contains the anticodon CAU, in an ATP-dependent manner. Cytidine is converted to lysidine, thus changing the amino acid specificity of the tRNA from methionine to isoleucine.</text>
</comment>
<feature type="binding site" evidence="8">
    <location>
        <begin position="26"/>
        <end position="31"/>
    </location>
    <ligand>
        <name>ATP</name>
        <dbReference type="ChEBI" id="CHEBI:30616"/>
    </ligand>
</feature>
<evidence type="ECO:0000256" key="4">
    <source>
        <dbReference type="ARBA" id="ARBA00022694"/>
    </source>
</evidence>
<evidence type="ECO:0000313" key="10">
    <source>
        <dbReference type="EMBL" id="MCC2243293.1"/>
    </source>
</evidence>
<evidence type="ECO:0000256" key="8">
    <source>
        <dbReference type="HAMAP-Rule" id="MF_01161"/>
    </source>
</evidence>
<dbReference type="InterPro" id="IPR012094">
    <property type="entry name" value="tRNA_Ile_lys_synt"/>
</dbReference>
<comment type="subcellular location">
    <subcellularLocation>
        <location evidence="1 8">Cytoplasm</location>
    </subcellularLocation>
</comment>
<dbReference type="EMBL" id="JAJEQW010000018">
    <property type="protein sequence ID" value="MCC2243293.1"/>
    <property type="molecule type" value="Genomic_DNA"/>
</dbReference>
<dbReference type="NCBIfam" id="TIGR02433">
    <property type="entry name" value="lysidine_TilS_C"/>
    <property type="match status" value="1"/>
</dbReference>
<name>A0AAW4WLZ9_9FIRM</name>
<organism evidence="10 11">
    <name type="scientific">Roseburia amylophila</name>
    <dbReference type="NCBI Taxonomy" id="2981794"/>
    <lineage>
        <taxon>Bacteria</taxon>
        <taxon>Bacillati</taxon>
        <taxon>Bacillota</taxon>
        <taxon>Clostridia</taxon>
        <taxon>Lachnospirales</taxon>
        <taxon>Lachnospiraceae</taxon>
        <taxon>Roseburia</taxon>
    </lineage>
</organism>
<dbReference type="SUPFAM" id="SSF56037">
    <property type="entry name" value="PheT/TilS domain"/>
    <property type="match status" value="1"/>
</dbReference>
<dbReference type="Gene3D" id="3.40.50.620">
    <property type="entry name" value="HUPs"/>
    <property type="match status" value="1"/>
</dbReference>
<keyword evidence="4 8" id="KW-0819">tRNA processing</keyword>
<dbReference type="Pfam" id="PF11734">
    <property type="entry name" value="TilS_C"/>
    <property type="match status" value="1"/>
</dbReference>
<keyword evidence="5 8" id="KW-0547">Nucleotide-binding</keyword>
<dbReference type="HAMAP" id="MF_01161">
    <property type="entry name" value="tRNA_Ile_lys_synt"/>
    <property type="match status" value="1"/>
</dbReference>
<keyword evidence="3 8" id="KW-0436">Ligase</keyword>
<comment type="similarity">
    <text evidence="8">Belongs to the tRNA(Ile)-lysidine synthase family.</text>
</comment>
<proteinExistence type="inferred from homology"/>
<comment type="catalytic activity">
    <reaction evidence="7 8">
        <text>cytidine(34) in tRNA(Ile2) + L-lysine + ATP = lysidine(34) in tRNA(Ile2) + AMP + diphosphate + H(+)</text>
        <dbReference type="Rhea" id="RHEA:43744"/>
        <dbReference type="Rhea" id="RHEA-COMP:10625"/>
        <dbReference type="Rhea" id="RHEA-COMP:10670"/>
        <dbReference type="ChEBI" id="CHEBI:15378"/>
        <dbReference type="ChEBI" id="CHEBI:30616"/>
        <dbReference type="ChEBI" id="CHEBI:32551"/>
        <dbReference type="ChEBI" id="CHEBI:33019"/>
        <dbReference type="ChEBI" id="CHEBI:82748"/>
        <dbReference type="ChEBI" id="CHEBI:83665"/>
        <dbReference type="ChEBI" id="CHEBI:456215"/>
        <dbReference type="EC" id="6.3.4.19"/>
    </reaction>
</comment>
<evidence type="ECO:0000256" key="2">
    <source>
        <dbReference type="ARBA" id="ARBA00022490"/>
    </source>
</evidence>
<keyword evidence="6 8" id="KW-0067">ATP-binding</keyword>
<dbReference type="InterPro" id="IPR014729">
    <property type="entry name" value="Rossmann-like_a/b/a_fold"/>
</dbReference>
<dbReference type="PANTHER" id="PTHR43033">
    <property type="entry name" value="TRNA(ILE)-LYSIDINE SYNTHASE-RELATED"/>
    <property type="match status" value="1"/>
</dbReference>
<evidence type="ECO:0000256" key="3">
    <source>
        <dbReference type="ARBA" id="ARBA00022598"/>
    </source>
</evidence>
<comment type="domain">
    <text evidence="8">The N-terminal region contains the highly conserved SGGXDS motif, predicted to be a P-loop motif involved in ATP binding.</text>
</comment>
<evidence type="ECO:0000256" key="7">
    <source>
        <dbReference type="ARBA" id="ARBA00048539"/>
    </source>
</evidence>
<keyword evidence="2 8" id="KW-0963">Cytoplasm</keyword>
<reference evidence="10" key="1">
    <citation type="submission" date="2021-10" db="EMBL/GenBank/DDBJ databases">
        <title>Anaerobic single-cell dispensing facilitates the cultivation of human gut bacteria.</title>
        <authorList>
            <person name="Afrizal A."/>
        </authorList>
    </citation>
    <scope>NUCLEOTIDE SEQUENCE</scope>
    <source>
        <strain evidence="10">CLA-AA-H204</strain>
    </source>
</reference>
<dbReference type="GO" id="GO:0006400">
    <property type="term" value="P:tRNA modification"/>
    <property type="evidence" value="ECO:0007669"/>
    <property type="project" value="UniProtKB-UniRule"/>
</dbReference>
<dbReference type="Pfam" id="PF01171">
    <property type="entry name" value="ATP_bind_3"/>
    <property type="match status" value="1"/>
</dbReference>